<evidence type="ECO:0000256" key="1">
    <source>
        <dbReference type="ARBA" id="ARBA00004123"/>
    </source>
</evidence>
<dbReference type="KEGG" id="sind:105178779"/>
<feature type="compositionally biased region" description="Polar residues" evidence="5">
    <location>
        <begin position="9"/>
        <end position="28"/>
    </location>
</feature>
<dbReference type="PANTHER" id="PTHR13405">
    <property type="entry name" value="NUCLEAR PORE COMPLEX PROTEIN NUP133"/>
    <property type="match status" value="1"/>
</dbReference>
<evidence type="ECO:0000313" key="7">
    <source>
        <dbReference type="Proteomes" id="UP000504604"/>
    </source>
</evidence>
<dbReference type="InterPro" id="IPR015943">
    <property type="entry name" value="WD40/YVTN_repeat-like_dom_sf"/>
</dbReference>
<comment type="similarity">
    <text evidence="2">Belongs to the nucleoporin Nup133 family.</text>
</comment>
<dbReference type="GO" id="GO:0017056">
    <property type="term" value="F:structural constituent of nuclear pore"/>
    <property type="evidence" value="ECO:0007669"/>
    <property type="project" value="InterPro"/>
</dbReference>
<dbReference type="SUPFAM" id="SSF117289">
    <property type="entry name" value="Nucleoporin domain"/>
    <property type="match status" value="1"/>
</dbReference>
<reference evidence="8" key="1">
    <citation type="submission" date="2025-08" db="UniProtKB">
        <authorList>
            <consortium name="RefSeq"/>
        </authorList>
    </citation>
    <scope>IDENTIFICATION</scope>
</reference>
<feature type="domain" description="Nucleoporin Nup133/Nup155-like N-terminal" evidence="6">
    <location>
        <begin position="99"/>
        <end position="541"/>
    </location>
</feature>
<dbReference type="RefSeq" id="XP_011100631.1">
    <property type="nucleotide sequence ID" value="XM_011102329.2"/>
</dbReference>
<evidence type="ECO:0000256" key="2">
    <source>
        <dbReference type="ARBA" id="ARBA00005569"/>
    </source>
</evidence>
<dbReference type="OrthoDB" id="103454at2759"/>
<evidence type="ECO:0000256" key="4">
    <source>
        <dbReference type="ARBA" id="ARBA00023242"/>
    </source>
</evidence>
<dbReference type="GeneID" id="105178779"/>
<protein>
    <submittedName>
        <fullName evidence="8">Nuclear pore complex protein NUP133</fullName>
    </submittedName>
</protein>
<dbReference type="InterPro" id="IPR014908">
    <property type="entry name" value="Nucleoporin_Nup133/Nup155_N"/>
</dbReference>
<evidence type="ECO:0000256" key="5">
    <source>
        <dbReference type="SAM" id="MobiDB-lite"/>
    </source>
</evidence>
<dbReference type="Proteomes" id="UP000504604">
    <property type="component" value="Unplaced"/>
</dbReference>
<evidence type="ECO:0000259" key="6">
    <source>
        <dbReference type="Pfam" id="PF08801"/>
    </source>
</evidence>
<accession>A0A6I9UGJ8</accession>
<keyword evidence="4" id="KW-0539">Nucleus</keyword>
<dbReference type="GO" id="GO:0000972">
    <property type="term" value="P:transcription-dependent tethering of RNA polymerase II gene DNA at nuclear periphery"/>
    <property type="evidence" value="ECO:0007669"/>
    <property type="project" value="TreeGrafter"/>
</dbReference>
<feature type="region of interest" description="Disordered" evidence="5">
    <location>
        <begin position="1"/>
        <end position="52"/>
    </location>
</feature>
<evidence type="ECO:0000256" key="3">
    <source>
        <dbReference type="ARBA" id="ARBA00022448"/>
    </source>
</evidence>
<dbReference type="GO" id="GO:0006606">
    <property type="term" value="P:protein import into nucleus"/>
    <property type="evidence" value="ECO:0007669"/>
    <property type="project" value="TreeGrafter"/>
</dbReference>
<gene>
    <name evidence="8" type="primary">LOC105178779</name>
</gene>
<dbReference type="PANTHER" id="PTHR13405:SF11">
    <property type="entry name" value="NUCLEAR PORE COMPLEX PROTEIN NUP133"/>
    <property type="match status" value="1"/>
</dbReference>
<dbReference type="InParanoid" id="A0A6I9UGJ8"/>
<comment type="subcellular location">
    <subcellularLocation>
        <location evidence="1">Nucleus</location>
    </subcellularLocation>
</comment>
<dbReference type="Gene3D" id="2.130.10.10">
    <property type="entry name" value="YVTN repeat-like/Quinoprotein amine dehydrogenase"/>
    <property type="match status" value="1"/>
</dbReference>
<proteinExistence type="inferred from homology"/>
<name>A0A6I9UGJ8_SESIN</name>
<organism evidence="7 8">
    <name type="scientific">Sesamum indicum</name>
    <name type="common">Oriental sesame</name>
    <name type="synonym">Sesamum orientale</name>
    <dbReference type="NCBI Taxonomy" id="4182"/>
    <lineage>
        <taxon>Eukaryota</taxon>
        <taxon>Viridiplantae</taxon>
        <taxon>Streptophyta</taxon>
        <taxon>Embryophyta</taxon>
        <taxon>Tracheophyta</taxon>
        <taxon>Spermatophyta</taxon>
        <taxon>Magnoliopsida</taxon>
        <taxon>eudicotyledons</taxon>
        <taxon>Gunneridae</taxon>
        <taxon>Pentapetalae</taxon>
        <taxon>asterids</taxon>
        <taxon>lamiids</taxon>
        <taxon>Lamiales</taxon>
        <taxon>Pedaliaceae</taxon>
        <taxon>Sesamum</taxon>
    </lineage>
</organism>
<sequence>MFSPPAKKSTLSARKNATVQRDGNSTPLAENRRPPLDSPAVPNRPATGTPAPWASRLSVLARIPPVKRSDRGDEVDADQPVYVGEFPQVVRDAQIMSLQNHVSAGASISGGMDKETSLAWIICGNRLFLWNFLSPAASRECTVLDLPSTTSEDGDMGKSSFQTNTWLVSIVNWDSSKRTASKVVKRSSSAGIVICNKKTRTLIFWPDIYNANGMSPVKRVGFSESEATYLHQNGRGISSKQRKNDKLVNNFTKSYLINSLIASAIPAATNSCIAFACSSNGVLWRFLCSPSGIQCTQIEHGMSDTFSQGIDSSPLVASKGYPRSLIWHSFSRSSDEPTKQFLRLTNHEIQCFEVKLASQFDVSKLWSHEIIGTDGDLGIQKDLAGQKKIWPLDLDVNNDGKVITILIAIFCKDRVTSSSYTEYSLLTMQYKSGVDISKPIGEKILEKKAPIQVIIPKARVEDEEFLFSMRLKVGGKPAGSAIILSGDGTATVSHYWRNSTRLYQFDLPYDAGKVLDASVFPSSENNEDGAWAVLTEKAGVWAIPERAVLLGGVEPPERSLSRKGSSNDGSLPEERRNFSVAGNIAPRRASSEAWDACDRQRAGLTGVPRRSPQDEESEALLSQLFHDFLMSGQVDGVLDKLKTSRAFEREGEINVFTRTSKSIVDTLAKHWTTTRGPEIALSVVSTQLVEKQQKHQKFLQFIALSKCHEELCSRQRQSLQIIMEHGEKLAGMIQLRELQNTIKHANASGPDSYYGSETRTSGALWDLIQLVGEKARRNTVLLMDRDNAEVFYSKVSDLGEVFHCLERQLDYVISGDMPVLLQFQRACQLSEACVTIFRAAMQYRSQHHLWYPPPEGLTPWYSKVSVWSGLWSLATFMLQLLNETNHVDDSAKSNFYSNLEVLSEVLLESYSNAITAKVERKEDHRTLLEEYWKRRDTLLDSLYQQVKNFVQAKLQDSTEENEEQSKDIMMALSSNLLSIAKRHEGYQTMWSICCDLDDSELLRSLMHESMGPKGGFSCFVFEQLYGNKQLSKLMRLGEEFQDELAMFLKQHPDLLWLHEVFLHQFSSASETLHGISLSKDDKSISAVEEIDGSSSSRCTLTLAKRKHFLNLAKISAAAGKIAGYQLKMKRIEADMNILQVQEEILRLIPDNEEKQSIERRLLPPVDLIELCLKIQNRELSLRAFDLFAWTSASFLRSNTSLLEECWRNAANQDDWQSLHQRSITEGWSDETTLEVLKETILFQASSKCYGPYAESFEGKFEEVLPLRQESSEHPNLKDTSSSVESVLMQHKDFPDAGKLMLTAIMLGSIWVASTADCGPTGMDYDGPSPME</sequence>
<dbReference type="Pfam" id="PF08801">
    <property type="entry name" value="Nucleoporin_N"/>
    <property type="match status" value="1"/>
</dbReference>
<dbReference type="FunCoup" id="A0A6I9UGJ8">
    <property type="interactions" value="1295"/>
</dbReference>
<evidence type="ECO:0000313" key="8">
    <source>
        <dbReference type="RefSeq" id="XP_011100631.1"/>
    </source>
</evidence>
<dbReference type="InterPro" id="IPR037624">
    <property type="entry name" value="Nup133-like"/>
</dbReference>
<dbReference type="GO" id="GO:0031080">
    <property type="term" value="C:nuclear pore outer ring"/>
    <property type="evidence" value="ECO:0007669"/>
    <property type="project" value="TreeGrafter"/>
</dbReference>
<feature type="region of interest" description="Disordered" evidence="5">
    <location>
        <begin position="554"/>
        <end position="582"/>
    </location>
</feature>
<dbReference type="GO" id="GO:0016973">
    <property type="term" value="P:poly(A)+ mRNA export from nucleus"/>
    <property type="evidence" value="ECO:0007669"/>
    <property type="project" value="TreeGrafter"/>
</dbReference>
<keyword evidence="3" id="KW-0813">Transport</keyword>
<keyword evidence="7" id="KW-1185">Reference proteome</keyword>